<name>A0ABT0JUU0_9ACTN</name>
<reference evidence="1 2" key="1">
    <citation type="submission" date="2022-04" db="EMBL/GenBank/DDBJ databases">
        <title>Genome diversity in the genus Frankia.</title>
        <authorList>
            <person name="Carlos-Shanley C."/>
            <person name="Hahn D."/>
        </authorList>
    </citation>
    <scope>NUCLEOTIDE SEQUENCE [LARGE SCALE GENOMIC DNA]</scope>
    <source>
        <strain evidence="1 2">Ag45/Mut15</strain>
    </source>
</reference>
<evidence type="ECO:0000313" key="2">
    <source>
        <dbReference type="Proteomes" id="UP001201873"/>
    </source>
</evidence>
<comment type="caution">
    <text evidence="1">The sequence shown here is derived from an EMBL/GenBank/DDBJ whole genome shotgun (WGS) entry which is preliminary data.</text>
</comment>
<dbReference type="RefSeq" id="WP_248814111.1">
    <property type="nucleotide sequence ID" value="NZ_JALKFT010000003.1"/>
</dbReference>
<gene>
    <name evidence="1" type="ORF">MXD59_05135</name>
</gene>
<proteinExistence type="predicted"/>
<accession>A0ABT0JUU0</accession>
<dbReference type="Proteomes" id="UP001201873">
    <property type="component" value="Unassembled WGS sequence"/>
</dbReference>
<protein>
    <submittedName>
        <fullName evidence="1">Uncharacterized protein</fullName>
    </submittedName>
</protein>
<sequence length="139" mass="15500">MDSLRAFRTVDDAAAVAAGMVAAEFRLQDIWRHAVVQMLDDYTSVLRHQGLAAASAMWSDRPRLSGDRRVDAALAALGEHLARRDGWQPPAWVRDPELEAVPWWFVTTLRGLHPRALVESPLSFRKRGVFITGGALQRA</sequence>
<organism evidence="1 2">
    <name type="scientific">Frankia umida</name>
    <dbReference type="NCBI Taxonomy" id="573489"/>
    <lineage>
        <taxon>Bacteria</taxon>
        <taxon>Bacillati</taxon>
        <taxon>Actinomycetota</taxon>
        <taxon>Actinomycetes</taxon>
        <taxon>Frankiales</taxon>
        <taxon>Frankiaceae</taxon>
        <taxon>Frankia</taxon>
    </lineage>
</organism>
<dbReference type="EMBL" id="JALKFT010000003">
    <property type="protein sequence ID" value="MCK9875170.1"/>
    <property type="molecule type" value="Genomic_DNA"/>
</dbReference>
<evidence type="ECO:0000313" key="1">
    <source>
        <dbReference type="EMBL" id="MCK9875170.1"/>
    </source>
</evidence>
<keyword evidence="2" id="KW-1185">Reference proteome</keyword>